<evidence type="ECO:0000256" key="1">
    <source>
        <dbReference type="ARBA" id="ARBA00007123"/>
    </source>
</evidence>
<evidence type="ECO:0000256" key="10">
    <source>
        <dbReference type="ARBA" id="ARBA00048552"/>
    </source>
</evidence>
<feature type="compositionally biased region" description="Acidic residues" evidence="13">
    <location>
        <begin position="360"/>
        <end position="374"/>
    </location>
</feature>
<feature type="region of interest" description="Alpha C-terminal domain (alpha-CTD)" evidence="12">
    <location>
        <begin position="244"/>
        <end position="374"/>
    </location>
</feature>
<name>A0A2T0GVI9_ACTMO</name>
<dbReference type="InterPro" id="IPR011773">
    <property type="entry name" value="DNA-dir_RpoA"/>
</dbReference>
<evidence type="ECO:0000313" key="15">
    <source>
        <dbReference type="EMBL" id="PRW63129.1"/>
    </source>
</evidence>
<dbReference type="Pfam" id="PF01193">
    <property type="entry name" value="RNA_pol_L"/>
    <property type="match status" value="1"/>
</dbReference>
<evidence type="ECO:0000259" key="14">
    <source>
        <dbReference type="SMART" id="SM00662"/>
    </source>
</evidence>
<dbReference type="HAMAP" id="MF_00059">
    <property type="entry name" value="RNApol_bact_RpoA"/>
    <property type="match status" value="1"/>
</dbReference>
<protein>
    <recommendedName>
        <fullName evidence="3 12">DNA-directed RNA polymerase subunit alpha</fullName>
        <shortName evidence="12">RNAP subunit alpha</shortName>
        <ecNumber evidence="2 12">2.7.7.6</ecNumber>
    </recommendedName>
    <alternativeName>
        <fullName evidence="9 12">RNA polymerase subunit alpha</fullName>
    </alternativeName>
    <alternativeName>
        <fullName evidence="8 12">Transcriptase subunit alpha</fullName>
    </alternativeName>
</protein>
<dbReference type="InterPro" id="IPR036643">
    <property type="entry name" value="RNApol_insert_sf"/>
</dbReference>
<dbReference type="GO" id="GO:0000428">
    <property type="term" value="C:DNA-directed RNA polymerase complex"/>
    <property type="evidence" value="ECO:0007669"/>
    <property type="project" value="UniProtKB-KW"/>
</dbReference>
<keyword evidence="5 12" id="KW-0808">Transferase</keyword>
<dbReference type="Gene3D" id="2.170.120.12">
    <property type="entry name" value="DNA-directed RNA polymerase, insert domain"/>
    <property type="match status" value="1"/>
</dbReference>
<dbReference type="EC" id="2.7.7.6" evidence="2 12"/>
<evidence type="ECO:0000256" key="8">
    <source>
        <dbReference type="ARBA" id="ARBA00032524"/>
    </source>
</evidence>
<proteinExistence type="inferred from homology"/>
<keyword evidence="4 12" id="KW-0240">DNA-directed RNA polymerase</keyword>
<dbReference type="Pfam" id="PF01000">
    <property type="entry name" value="RNA_pol_A_bac"/>
    <property type="match status" value="1"/>
</dbReference>
<evidence type="ECO:0000256" key="6">
    <source>
        <dbReference type="ARBA" id="ARBA00022695"/>
    </source>
</evidence>
<feature type="domain" description="DNA-directed RNA polymerase RpoA/D/Rpb3-type" evidence="14">
    <location>
        <begin position="18"/>
        <end position="225"/>
    </location>
</feature>
<dbReference type="NCBIfam" id="TIGR02027">
    <property type="entry name" value="rpoA"/>
    <property type="match status" value="1"/>
</dbReference>
<dbReference type="Gene3D" id="3.30.1360.10">
    <property type="entry name" value="RNA polymerase, RBP11-like subunit"/>
    <property type="match status" value="1"/>
</dbReference>
<accession>A0A2T0GVI9</accession>
<feature type="region of interest" description="Alpha N-terminal domain (alpha-NTD)" evidence="12">
    <location>
        <begin position="1"/>
        <end position="229"/>
    </location>
</feature>
<feature type="compositionally biased region" description="Gly residues" evidence="13">
    <location>
        <begin position="345"/>
        <end position="354"/>
    </location>
</feature>
<evidence type="ECO:0000256" key="4">
    <source>
        <dbReference type="ARBA" id="ARBA00022478"/>
    </source>
</evidence>
<keyword evidence="6 12" id="KW-0548">Nucleotidyltransferase</keyword>
<dbReference type="SUPFAM" id="SSF56553">
    <property type="entry name" value="Insert subdomain of RNA polymerase alpha subunit"/>
    <property type="match status" value="1"/>
</dbReference>
<dbReference type="InterPro" id="IPR011262">
    <property type="entry name" value="DNA-dir_RNA_pol_insert"/>
</dbReference>
<dbReference type="FunFam" id="2.170.120.12:FF:000001">
    <property type="entry name" value="DNA-directed RNA polymerase subunit alpha"/>
    <property type="match status" value="1"/>
</dbReference>
<dbReference type="Gene3D" id="1.10.150.20">
    <property type="entry name" value="5' to 3' exonuclease, C-terminal subdomain"/>
    <property type="match status" value="1"/>
</dbReference>
<feature type="compositionally biased region" description="Low complexity" evidence="13">
    <location>
        <begin position="318"/>
        <end position="332"/>
    </location>
</feature>
<dbReference type="CDD" id="cd06928">
    <property type="entry name" value="RNAP_alpha_NTD"/>
    <property type="match status" value="1"/>
</dbReference>
<feature type="region of interest" description="Disordered" evidence="13">
    <location>
        <begin position="314"/>
        <end position="374"/>
    </location>
</feature>
<comment type="domain">
    <text evidence="12">The N-terminal domain is essential for RNAP assembly and basal transcription, whereas the C-terminal domain is involved in interaction with transcriptional regulators and with upstream promoter elements.</text>
</comment>
<evidence type="ECO:0000256" key="9">
    <source>
        <dbReference type="ARBA" id="ARBA00033070"/>
    </source>
</evidence>
<dbReference type="EMBL" id="PVSR01000019">
    <property type="protein sequence ID" value="PRW63129.1"/>
    <property type="molecule type" value="Genomic_DNA"/>
</dbReference>
<dbReference type="GO" id="GO:0003677">
    <property type="term" value="F:DNA binding"/>
    <property type="evidence" value="ECO:0007669"/>
    <property type="project" value="UniProtKB-UniRule"/>
</dbReference>
<dbReference type="NCBIfam" id="NF003519">
    <property type="entry name" value="PRK05182.2-5"/>
    <property type="match status" value="1"/>
</dbReference>
<comment type="catalytic activity">
    <reaction evidence="10 12">
        <text>RNA(n) + a ribonucleoside 5'-triphosphate = RNA(n+1) + diphosphate</text>
        <dbReference type="Rhea" id="RHEA:21248"/>
        <dbReference type="Rhea" id="RHEA-COMP:14527"/>
        <dbReference type="Rhea" id="RHEA-COMP:17342"/>
        <dbReference type="ChEBI" id="CHEBI:33019"/>
        <dbReference type="ChEBI" id="CHEBI:61557"/>
        <dbReference type="ChEBI" id="CHEBI:140395"/>
        <dbReference type="EC" id="2.7.7.6"/>
    </reaction>
</comment>
<reference evidence="15 16" key="1">
    <citation type="submission" date="2018-03" db="EMBL/GenBank/DDBJ databases">
        <title>Actinopolyspora mortivallis from Sahara, screening for active biomolecules.</title>
        <authorList>
            <person name="Selama O."/>
            <person name="Wellington E.M.H."/>
            <person name="Hacene H."/>
        </authorList>
    </citation>
    <scope>NUCLEOTIDE SEQUENCE [LARGE SCALE GENOMIC DNA]</scope>
    <source>
        <strain evidence="15 16">M5A</strain>
    </source>
</reference>
<keyword evidence="7 12" id="KW-0804">Transcription</keyword>
<dbReference type="GO" id="GO:0003899">
    <property type="term" value="F:DNA-directed RNA polymerase activity"/>
    <property type="evidence" value="ECO:0007669"/>
    <property type="project" value="UniProtKB-UniRule"/>
</dbReference>
<dbReference type="SUPFAM" id="SSF47789">
    <property type="entry name" value="C-terminal domain of RNA polymerase alpha subunit"/>
    <property type="match status" value="1"/>
</dbReference>
<dbReference type="GO" id="GO:0046983">
    <property type="term" value="F:protein dimerization activity"/>
    <property type="evidence" value="ECO:0007669"/>
    <property type="project" value="InterPro"/>
</dbReference>
<evidence type="ECO:0000256" key="3">
    <source>
        <dbReference type="ARBA" id="ARBA00015972"/>
    </source>
</evidence>
<comment type="subunit">
    <text evidence="11 12">Homodimer. The RNAP catalytic core consists of 2 alpha, 1 beta, 1 beta' and 1 omega subunit. When a sigma factor is associated with the core the holoenzyme is formed, which can initiate transcription.</text>
</comment>
<comment type="function">
    <text evidence="12">DNA-dependent RNA polymerase catalyzes the transcription of DNA into RNA using the four ribonucleoside triphosphates as substrates.</text>
</comment>
<dbReference type="RefSeq" id="WP_019852844.1">
    <property type="nucleotide sequence ID" value="NZ_PVSR01000019.1"/>
</dbReference>
<dbReference type="NCBIfam" id="NF003513">
    <property type="entry name" value="PRK05182.1-2"/>
    <property type="match status" value="1"/>
</dbReference>
<dbReference type="AlphaFoldDB" id="A0A2T0GVI9"/>
<dbReference type="STRING" id="1050202.GCA_000384035_00261"/>
<evidence type="ECO:0000256" key="13">
    <source>
        <dbReference type="SAM" id="MobiDB-lite"/>
    </source>
</evidence>
<dbReference type="SMART" id="SM00662">
    <property type="entry name" value="RPOLD"/>
    <property type="match status" value="1"/>
</dbReference>
<dbReference type="Proteomes" id="UP000239352">
    <property type="component" value="Unassembled WGS sequence"/>
</dbReference>
<dbReference type="InterPro" id="IPR011263">
    <property type="entry name" value="DNA-dir_RNA_pol_RpoA/D/Rpb3"/>
</dbReference>
<evidence type="ECO:0000256" key="2">
    <source>
        <dbReference type="ARBA" id="ARBA00012418"/>
    </source>
</evidence>
<dbReference type="SUPFAM" id="SSF55257">
    <property type="entry name" value="RBP11-like subunits of RNA polymerase"/>
    <property type="match status" value="1"/>
</dbReference>
<evidence type="ECO:0000313" key="16">
    <source>
        <dbReference type="Proteomes" id="UP000239352"/>
    </source>
</evidence>
<gene>
    <name evidence="12" type="primary">rpoA</name>
    <name evidence="15" type="ORF">CEP50_11910</name>
</gene>
<dbReference type="Pfam" id="PF03118">
    <property type="entry name" value="RNA_pol_A_CTD"/>
    <property type="match status" value="1"/>
</dbReference>
<evidence type="ECO:0000256" key="5">
    <source>
        <dbReference type="ARBA" id="ARBA00022679"/>
    </source>
</evidence>
<evidence type="ECO:0000256" key="7">
    <source>
        <dbReference type="ARBA" id="ARBA00023163"/>
    </source>
</evidence>
<dbReference type="GO" id="GO:0005737">
    <property type="term" value="C:cytoplasm"/>
    <property type="evidence" value="ECO:0007669"/>
    <property type="project" value="UniProtKB-ARBA"/>
</dbReference>
<dbReference type="NCBIfam" id="NF003514">
    <property type="entry name" value="PRK05182.1-4"/>
    <property type="match status" value="1"/>
</dbReference>
<dbReference type="FunCoup" id="A0A2T0GVI9">
    <property type="interactions" value="143"/>
</dbReference>
<dbReference type="InterPro" id="IPR011260">
    <property type="entry name" value="RNAP_asu_C"/>
</dbReference>
<comment type="caution">
    <text evidence="15">The sequence shown here is derived from an EMBL/GenBank/DDBJ whole genome shotgun (WGS) entry which is preliminary data.</text>
</comment>
<dbReference type="GO" id="GO:0006351">
    <property type="term" value="P:DNA-templated transcription"/>
    <property type="evidence" value="ECO:0007669"/>
    <property type="project" value="UniProtKB-UniRule"/>
</dbReference>
<evidence type="ECO:0000256" key="12">
    <source>
        <dbReference type="HAMAP-Rule" id="MF_00059"/>
    </source>
</evidence>
<organism evidence="15 16">
    <name type="scientific">Actinopolyspora mortivallis</name>
    <dbReference type="NCBI Taxonomy" id="33906"/>
    <lineage>
        <taxon>Bacteria</taxon>
        <taxon>Bacillati</taxon>
        <taxon>Actinomycetota</taxon>
        <taxon>Actinomycetes</taxon>
        <taxon>Actinopolysporales</taxon>
        <taxon>Actinopolysporaceae</taxon>
        <taxon>Actinopolyspora</taxon>
    </lineage>
</organism>
<dbReference type="FunFam" id="1.10.150.20:FF:000001">
    <property type="entry name" value="DNA-directed RNA polymerase subunit alpha"/>
    <property type="match status" value="1"/>
</dbReference>
<dbReference type="InterPro" id="IPR036603">
    <property type="entry name" value="RBP11-like"/>
</dbReference>
<sequence>MLISQRPSLSEEPISETRSRFTFEPLEPGFGYTLGNSLRRALLSSIPGAAVTSLRIDGVLHEFTTIPGVKEDVTDIILNIKELVVSSEDDEPVTMYLRKQGPGDVTAADIVPPAGVTVHNPDLHIATLNSKGKLEIELVVERGRGYVPAAQNKESGAEIGRIPVDSIYSPVRNVSFDVTSTRVEQRTDFNKLVLDVETKPSITARDAVASAGRTLVELFGLARELNVDAEGIEIGPSPAEADTIAAYSMPIEDLDLTVRSYNCLKREGIHTVGELVSRSEADLLDIRNFGAKSIDEVKMKLVGLGLTLKDSPPGFDPSAAAAEYPSESWSEETSMPQGMSSPGGFDTGFGGGYDSGFDNGYDDDGQDYAETEQL</sequence>
<dbReference type="InParanoid" id="A0A2T0GVI9"/>
<comment type="similarity">
    <text evidence="1 12">Belongs to the RNA polymerase alpha chain family.</text>
</comment>
<keyword evidence="16" id="KW-1185">Reference proteome</keyword>
<evidence type="ECO:0000256" key="11">
    <source>
        <dbReference type="ARBA" id="ARBA00066029"/>
    </source>
</evidence>